<reference evidence="13" key="1">
    <citation type="journal article" date="2012" name="Science">
        <title>Fermentation, hydrogen, and sulfur metabolism in multiple uncultivated bacterial phyla.</title>
        <authorList>
            <person name="Wrighton K.C."/>
            <person name="Thomas B.C."/>
            <person name="Sharon I."/>
            <person name="Miller C.S."/>
            <person name="Castelle C.J."/>
            <person name="VerBerkmoes N.C."/>
            <person name="Wilkins M.J."/>
            <person name="Hettich R.L."/>
            <person name="Lipton M.S."/>
            <person name="Williams K.H."/>
            <person name="Long P.E."/>
            <person name="Banfield J.F."/>
        </authorList>
    </citation>
    <scope>NUCLEOTIDE SEQUENCE [LARGE SCALE GENOMIC DNA]</scope>
</reference>
<name>K2BC65_9BACT</name>
<dbReference type="SUPFAM" id="SSF54534">
    <property type="entry name" value="FKBP-like"/>
    <property type="match status" value="1"/>
</dbReference>
<keyword evidence="4" id="KW-0963">Cytoplasm</keyword>
<dbReference type="InterPro" id="IPR001179">
    <property type="entry name" value="PPIase_FKBP_dom"/>
</dbReference>
<comment type="catalytic activity">
    <reaction evidence="1 9 10">
        <text>[protein]-peptidylproline (omega=180) = [protein]-peptidylproline (omega=0)</text>
        <dbReference type="Rhea" id="RHEA:16237"/>
        <dbReference type="Rhea" id="RHEA-COMP:10747"/>
        <dbReference type="Rhea" id="RHEA-COMP:10748"/>
        <dbReference type="ChEBI" id="CHEBI:83833"/>
        <dbReference type="ChEBI" id="CHEBI:83834"/>
        <dbReference type="EC" id="5.2.1.8"/>
    </reaction>
</comment>
<comment type="similarity">
    <text evidence="3 10">Belongs to the FKBP-type PPIase family.</text>
</comment>
<dbReference type="PROSITE" id="PS50059">
    <property type="entry name" value="FKBP_PPIASE"/>
    <property type="match status" value="1"/>
</dbReference>
<evidence type="ECO:0000256" key="9">
    <source>
        <dbReference type="PROSITE-ProRule" id="PRU00277"/>
    </source>
</evidence>
<comment type="caution">
    <text evidence="13">The sequence shown here is derived from an EMBL/GenBank/DDBJ whole genome shotgun (WGS) entry which is preliminary data.</text>
</comment>
<feature type="signal peptide" evidence="11">
    <location>
        <begin position="1"/>
        <end position="22"/>
    </location>
</feature>
<dbReference type="Pfam" id="PF00254">
    <property type="entry name" value="FKBP_C"/>
    <property type="match status" value="1"/>
</dbReference>
<dbReference type="GO" id="GO:0042026">
    <property type="term" value="P:protein refolding"/>
    <property type="evidence" value="ECO:0007669"/>
    <property type="project" value="UniProtKB-ARBA"/>
</dbReference>
<protein>
    <recommendedName>
        <fullName evidence="10">Peptidyl-prolyl cis-trans isomerase</fullName>
        <ecNumber evidence="10">5.2.1.8</ecNumber>
    </recommendedName>
</protein>
<evidence type="ECO:0000256" key="10">
    <source>
        <dbReference type="RuleBase" id="RU003915"/>
    </source>
</evidence>
<dbReference type="GO" id="GO:0005737">
    <property type="term" value="C:cytoplasm"/>
    <property type="evidence" value="ECO:0007669"/>
    <property type="project" value="UniProtKB-SubCell"/>
</dbReference>
<comment type="function">
    <text evidence="8">Also involved in hydrogenase metallocenter assembly, probably by participating in the nickel insertion step. This function in hydrogenase biosynthesis requires chaperone activity and the presence of the metal-binding domain, but not PPIase activity.</text>
</comment>
<keyword evidence="6" id="KW-0143">Chaperone</keyword>
<evidence type="ECO:0000256" key="1">
    <source>
        <dbReference type="ARBA" id="ARBA00000971"/>
    </source>
</evidence>
<dbReference type="PANTHER" id="PTHR47861:SF3">
    <property type="entry name" value="FKBP-TYPE PEPTIDYL-PROLYL CIS-TRANS ISOMERASE SLYD"/>
    <property type="match status" value="1"/>
</dbReference>
<evidence type="ECO:0000313" key="13">
    <source>
        <dbReference type="EMBL" id="EKD66398.1"/>
    </source>
</evidence>
<comment type="subcellular location">
    <subcellularLocation>
        <location evidence="2">Cytoplasm</location>
    </subcellularLocation>
</comment>
<dbReference type="Gene3D" id="3.10.50.40">
    <property type="match status" value="2"/>
</dbReference>
<evidence type="ECO:0000256" key="11">
    <source>
        <dbReference type="SAM" id="SignalP"/>
    </source>
</evidence>
<dbReference type="AlphaFoldDB" id="K2BC65"/>
<proteinExistence type="inferred from homology"/>
<sequence length="306" mass="33061">MKKVLAILTVAPLILTSCFNSTENTKTQTLDTNSEKISDKKEEVKAKKEVVSSGDTVGVDYVGTLEDGTVFDSSLEEFAKKTKNYSPDSGRKYEPLSFTVGAGQMIKGFDAGVVGMKLGEKKTLVLAPADAYGEAFTEQEVPVKYFQDVFSETVPRENFKDTVTQTVPMSALGEKGNGLTVGQVIEAGSVQAKVTKIEGDNVTVDIDNAQNPFYGKKMAVGLKATFEGNAITVTKLTDTEVTLKVVNKANPFYGKKIKEGMEGTMPNGSKMKILKITKETITIGVPNTHELAGKTLKFDVEVKSIK</sequence>
<accession>K2BC65</accession>
<keyword evidence="5 9" id="KW-0697">Rotamase</keyword>
<dbReference type="EMBL" id="AMFJ01021631">
    <property type="protein sequence ID" value="EKD66398.1"/>
    <property type="molecule type" value="Genomic_DNA"/>
</dbReference>
<keyword evidence="7 9" id="KW-0413">Isomerase</keyword>
<dbReference type="EC" id="5.2.1.8" evidence="10"/>
<feature type="domain" description="PPIase FKBP-type" evidence="12">
    <location>
        <begin position="54"/>
        <end position="142"/>
    </location>
</feature>
<evidence type="ECO:0000256" key="8">
    <source>
        <dbReference type="ARBA" id="ARBA00037071"/>
    </source>
</evidence>
<dbReference type="PROSITE" id="PS51257">
    <property type="entry name" value="PROKAR_LIPOPROTEIN"/>
    <property type="match status" value="1"/>
</dbReference>
<evidence type="ECO:0000256" key="7">
    <source>
        <dbReference type="ARBA" id="ARBA00023235"/>
    </source>
</evidence>
<feature type="chain" id="PRO_5017458463" description="Peptidyl-prolyl cis-trans isomerase" evidence="11">
    <location>
        <begin position="23"/>
        <end position="306"/>
    </location>
</feature>
<dbReference type="PANTHER" id="PTHR47861">
    <property type="entry name" value="FKBP-TYPE PEPTIDYL-PROLYL CIS-TRANS ISOMERASE SLYD"/>
    <property type="match status" value="1"/>
</dbReference>
<dbReference type="GO" id="GO:0003755">
    <property type="term" value="F:peptidyl-prolyl cis-trans isomerase activity"/>
    <property type="evidence" value="ECO:0007669"/>
    <property type="project" value="UniProtKB-UniRule"/>
</dbReference>
<dbReference type="InterPro" id="IPR046357">
    <property type="entry name" value="PPIase_dom_sf"/>
</dbReference>
<keyword evidence="11" id="KW-0732">Signal</keyword>
<organism evidence="13">
    <name type="scientific">uncultured bacterium</name>
    <name type="common">gcode 4</name>
    <dbReference type="NCBI Taxonomy" id="1234023"/>
    <lineage>
        <taxon>Bacteria</taxon>
        <taxon>environmental samples</taxon>
    </lineage>
</organism>
<evidence type="ECO:0000256" key="3">
    <source>
        <dbReference type="ARBA" id="ARBA00006577"/>
    </source>
</evidence>
<evidence type="ECO:0000256" key="5">
    <source>
        <dbReference type="ARBA" id="ARBA00023110"/>
    </source>
</evidence>
<gene>
    <name evidence="13" type="ORF">ACD_49C00045G0002</name>
</gene>
<evidence type="ECO:0000256" key="4">
    <source>
        <dbReference type="ARBA" id="ARBA00022490"/>
    </source>
</evidence>
<evidence type="ECO:0000256" key="2">
    <source>
        <dbReference type="ARBA" id="ARBA00004496"/>
    </source>
</evidence>
<evidence type="ECO:0000259" key="12">
    <source>
        <dbReference type="PROSITE" id="PS50059"/>
    </source>
</evidence>
<evidence type="ECO:0000256" key="6">
    <source>
        <dbReference type="ARBA" id="ARBA00023186"/>
    </source>
</evidence>